<dbReference type="InterPro" id="IPR011486">
    <property type="entry name" value="BBP2"/>
</dbReference>
<reference evidence="2 3" key="1">
    <citation type="submission" date="2020-08" db="EMBL/GenBank/DDBJ databases">
        <title>Genomic Encyclopedia of Type Strains, Phase IV (KMG-V): Genome sequencing to study the core and pangenomes of soil and plant-associated prokaryotes.</title>
        <authorList>
            <person name="Whitman W."/>
        </authorList>
    </citation>
    <scope>NUCLEOTIDE SEQUENCE [LARGE SCALE GENOMIC DNA]</scope>
    <source>
        <strain evidence="2 3">MP601</strain>
    </source>
</reference>
<name>A0A841JAU3_9SPHI</name>
<organism evidence="2 3">
    <name type="scientific">Mucilaginibacter lappiensis</name>
    <dbReference type="NCBI Taxonomy" id="354630"/>
    <lineage>
        <taxon>Bacteria</taxon>
        <taxon>Pseudomonadati</taxon>
        <taxon>Bacteroidota</taxon>
        <taxon>Sphingobacteriia</taxon>
        <taxon>Sphingobacteriales</taxon>
        <taxon>Sphingobacteriaceae</taxon>
        <taxon>Mucilaginibacter</taxon>
    </lineage>
</organism>
<dbReference type="EMBL" id="JACHCA010000005">
    <property type="protein sequence ID" value="MBB6127957.1"/>
    <property type="molecule type" value="Genomic_DNA"/>
</dbReference>
<gene>
    <name evidence="2" type="ORF">HDF22_002070</name>
</gene>
<dbReference type="RefSeq" id="WP_183587272.1">
    <property type="nucleotide sequence ID" value="NZ_JACHCA010000005.1"/>
</dbReference>
<feature type="chain" id="PRO_5032929256" description="Beta-barrel porin-2, OmpL-like. bbp2" evidence="1">
    <location>
        <begin position="21"/>
        <end position="444"/>
    </location>
</feature>
<sequence>MKKIVLMIVAMAVITLHAHAQKDTIKVKKIKKDTVARSLPSPISSLPFPVSDWDGAPLIGADATAPDYPLQKALGITKSKVKIYGWVDVGGDISSSKHSNAPTSYDLIPNSVFLDQVGLKFDKQPNTVQTDHFDYGFLSTTIFGTDYRYTTGKGYFSDQLLKHNNKYGVDPAEIYGLLYFPKVADGLLVKVGRFISPADIEAQWATDNYLYTHSLMFTVDPYTFTGAQATFKLGSHWQLEVGIHGGNDVAPWSKAASVNGLLMARWVSNDNDDSIYGGINALGAGKYKDNHDDLQMVVATWGHKFNETLHMMTEVYYMWQHDALVGGTVIDGPPQPFYTNVGAGSPIPGAAQAVGAVNYFQIKLSTHDYISIRNGYLSDPQGNRTGFATSYSDHTIGFVHHFNNYIRIRPEIRYERAYANGITPYDNGTKRDQYSAAMDLIVRF</sequence>
<evidence type="ECO:0000313" key="3">
    <source>
        <dbReference type="Proteomes" id="UP000548326"/>
    </source>
</evidence>
<dbReference type="AlphaFoldDB" id="A0A841JAU3"/>
<proteinExistence type="predicted"/>
<feature type="signal peptide" evidence="1">
    <location>
        <begin position="1"/>
        <end position="20"/>
    </location>
</feature>
<keyword evidence="1" id="KW-0732">Signal</keyword>
<evidence type="ECO:0000256" key="1">
    <source>
        <dbReference type="SAM" id="SignalP"/>
    </source>
</evidence>
<comment type="caution">
    <text evidence="2">The sequence shown here is derived from an EMBL/GenBank/DDBJ whole genome shotgun (WGS) entry which is preliminary data.</text>
</comment>
<protein>
    <recommendedName>
        <fullName evidence="4">Beta-barrel porin-2, OmpL-like. bbp2</fullName>
    </recommendedName>
</protein>
<accession>A0A841JAU3</accession>
<dbReference type="Pfam" id="PF07642">
    <property type="entry name" value="BBP2"/>
    <property type="match status" value="1"/>
</dbReference>
<dbReference type="Proteomes" id="UP000548326">
    <property type="component" value="Unassembled WGS sequence"/>
</dbReference>
<evidence type="ECO:0000313" key="2">
    <source>
        <dbReference type="EMBL" id="MBB6127957.1"/>
    </source>
</evidence>
<evidence type="ECO:0008006" key="4">
    <source>
        <dbReference type="Google" id="ProtNLM"/>
    </source>
</evidence>